<keyword evidence="5" id="KW-0539">Nucleus</keyword>
<keyword evidence="3" id="KW-0805">Transcription regulation</keyword>
<dbReference type="CDD" id="cd12148">
    <property type="entry name" value="fungal_TF_MHR"/>
    <property type="match status" value="1"/>
</dbReference>
<dbReference type="GO" id="GO:0008270">
    <property type="term" value="F:zinc ion binding"/>
    <property type="evidence" value="ECO:0007669"/>
    <property type="project" value="InterPro"/>
</dbReference>
<evidence type="ECO:0000256" key="5">
    <source>
        <dbReference type="ARBA" id="ARBA00023242"/>
    </source>
</evidence>
<proteinExistence type="predicted"/>
<evidence type="ECO:0000313" key="8">
    <source>
        <dbReference type="EMBL" id="OAQ60352.1"/>
    </source>
</evidence>
<evidence type="ECO:0000256" key="4">
    <source>
        <dbReference type="ARBA" id="ARBA00023163"/>
    </source>
</evidence>
<evidence type="ECO:0000256" key="6">
    <source>
        <dbReference type="SAM" id="MobiDB-lite"/>
    </source>
</evidence>
<reference evidence="8 9" key="1">
    <citation type="journal article" date="2016" name="PLoS Pathog.">
        <title>Biosynthesis of antibiotic leucinostatins in bio-control fungus Purpureocillium lilacinum and their inhibition on phytophthora revealed by genome mining.</title>
        <authorList>
            <person name="Wang G."/>
            <person name="Liu Z."/>
            <person name="Lin R."/>
            <person name="Li E."/>
            <person name="Mao Z."/>
            <person name="Ling J."/>
            <person name="Yang Y."/>
            <person name="Yin W.B."/>
            <person name="Xie B."/>
        </authorList>
    </citation>
    <scope>NUCLEOTIDE SEQUENCE [LARGE SCALE GENOMIC DNA]</scope>
    <source>
        <strain evidence="8">170</strain>
    </source>
</reference>
<evidence type="ECO:0000313" key="9">
    <source>
        <dbReference type="Proteomes" id="UP000078397"/>
    </source>
</evidence>
<accession>A0A179F4L9</accession>
<evidence type="ECO:0000256" key="3">
    <source>
        <dbReference type="ARBA" id="ARBA00023015"/>
    </source>
</evidence>
<organism evidence="8 9">
    <name type="scientific">Pochonia chlamydosporia 170</name>
    <dbReference type="NCBI Taxonomy" id="1380566"/>
    <lineage>
        <taxon>Eukaryota</taxon>
        <taxon>Fungi</taxon>
        <taxon>Dikarya</taxon>
        <taxon>Ascomycota</taxon>
        <taxon>Pezizomycotina</taxon>
        <taxon>Sordariomycetes</taxon>
        <taxon>Hypocreomycetidae</taxon>
        <taxon>Hypocreales</taxon>
        <taxon>Clavicipitaceae</taxon>
        <taxon>Pochonia</taxon>
    </lineage>
</organism>
<gene>
    <name evidence="8" type="ORF">VFPPC_10762</name>
</gene>
<dbReference type="PANTHER" id="PTHR47338:SF5">
    <property type="entry name" value="ZN(II)2CYS6 TRANSCRIPTION FACTOR (EUROFUNG)"/>
    <property type="match status" value="1"/>
</dbReference>
<comment type="subcellular location">
    <subcellularLocation>
        <location evidence="1">Nucleus</location>
    </subcellularLocation>
</comment>
<dbReference type="InterPro" id="IPR007219">
    <property type="entry name" value="XnlR_reg_dom"/>
</dbReference>
<dbReference type="PANTHER" id="PTHR47338">
    <property type="entry name" value="ZN(II)2CYS6 TRANSCRIPTION FACTOR (EUROFUNG)-RELATED"/>
    <property type="match status" value="1"/>
</dbReference>
<dbReference type="GO" id="GO:0006351">
    <property type="term" value="P:DNA-templated transcription"/>
    <property type="evidence" value="ECO:0007669"/>
    <property type="project" value="InterPro"/>
</dbReference>
<dbReference type="InterPro" id="IPR050815">
    <property type="entry name" value="TF_fung"/>
</dbReference>
<keyword evidence="2" id="KW-0479">Metal-binding</keyword>
<dbReference type="SMART" id="SM00906">
    <property type="entry name" value="Fungal_trans"/>
    <property type="match status" value="1"/>
</dbReference>
<comment type="caution">
    <text evidence="8">The sequence shown here is derived from an EMBL/GenBank/DDBJ whole genome shotgun (WGS) entry which is preliminary data.</text>
</comment>
<dbReference type="Pfam" id="PF04082">
    <property type="entry name" value="Fungal_trans"/>
    <property type="match status" value="1"/>
</dbReference>
<sequence length="672" mass="74098">MWNNIIITYQRHFATELPFIHVPTLKRSVYDFTLGESSVTSDTHLVLLGLLALTGRYHSELSQNIDTSSGDAISATASDNDTQSSEQKGIEVSRYFAHALEANLGPFAVAVSSGSVERVQALLMLGLYEWISPDHEGLKAWMLFGAAGRMAQALRLGYECNNSRLNESTTLLAEQGIIDQEVRRRTMFCCFVFDRLISCGKERVALFRSEDLHIRLPCSKEDFELSRLVNMGTLSSDYSSSGLGGAPASNALSRFIQLVDLWGRISQYSNAGGRFTETGLPPWNSASQFYQLRRQLGHFTKSLQEDDNFLSWSPSNFFRHQSFPGTYVLLHMLLSLCKFMLHREYIPFIALRCKEPSGPLDEPTFQPDMVPEGFWHESAKELFDASRVVIDLIELCGDEMPHSPLAAFVIYTTGFNGMYARYFPQMDVECKMATQGEAIGPETELIANSSSVGTTKIAFDALKGLAKYSGVAAAFVARFKEVDQYFVAIIKDYYRNRQHQSSVAPSHTSQRIGIRMGGETGGLEEWMERSDEITSNSSIIKHSLTKSPRHYATRLGAKVQNIPGPDLGTSSPANAVNIAPAQSSAADQPLPSLQVDQLSHAGRPPHQSGPGGVLATVDPAPHFLGHPHPAGASVQGDCTSPAFTETGLDWSWTYLHDMFMGSIQMDPMSPCG</sequence>
<feature type="region of interest" description="Disordered" evidence="6">
    <location>
        <begin position="500"/>
        <end position="524"/>
    </location>
</feature>
<protein>
    <submittedName>
        <fullName evidence="8">C6 transcription factor</fullName>
    </submittedName>
</protein>
<dbReference type="KEGG" id="pchm:VFPPC_10762"/>
<feature type="compositionally biased region" description="Polar residues" evidence="6">
    <location>
        <begin position="500"/>
        <end position="511"/>
    </location>
</feature>
<name>A0A179F4L9_METCM</name>
<dbReference type="STRING" id="1380566.A0A179F4L9"/>
<dbReference type="RefSeq" id="XP_018138262.1">
    <property type="nucleotide sequence ID" value="XM_018289074.1"/>
</dbReference>
<dbReference type="AlphaFoldDB" id="A0A179F4L9"/>
<evidence type="ECO:0000256" key="2">
    <source>
        <dbReference type="ARBA" id="ARBA00022723"/>
    </source>
</evidence>
<evidence type="ECO:0000259" key="7">
    <source>
        <dbReference type="SMART" id="SM00906"/>
    </source>
</evidence>
<dbReference type="OrthoDB" id="5370478at2759"/>
<dbReference type="GeneID" id="28853068"/>
<keyword evidence="9" id="KW-1185">Reference proteome</keyword>
<dbReference type="GO" id="GO:0003677">
    <property type="term" value="F:DNA binding"/>
    <property type="evidence" value="ECO:0007669"/>
    <property type="project" value="InterPro"/>
</dbReference>
<keyword evidence="4" id="KW-0804">Transcription</keyword>
<dbReference type="Proteomes" id="UP000078397">
    <property type="component" value="Unassembled WGS sequence"/>
</dbReference>
<dbReference type="EMBL" id="LSBJ02000009">
    <property type="protein sequence ID" value="OAQ60352.1"/>
    <property type="molecule type" value="Genomic_DNA"/>
</dbReference>
<dbReference type="GO" id="GO:0005634">
    <property type="term" value="C:nucleus"/>
    <property type="evidence" value="ECO:0007669"/>
    <property type="project" value="UniProtKB-SubCell"/>
</dbReference>
<feature type="domain" description="Xylanolytic transcriptional activator regulatory" evidence="7">
    <location>
        <begin position="140"/>
        <end position="223"/>
    </location>
</feature>
<dbReference type="GO" id="GO:0000981">
    <property type="term" value="F:DNA-binding transcription factor activity, RNA polymerase II-specific"/>
    <property type="evidence" value="ECO:0007669"/>
    <property type="project" value="InterPro"/>
</dbReference>
<evidence type="ECO:0000256" key="1">
    <source>
        <dbReference type="ARBA" id="ARBA00004123"/>
    </source>
</evidence>